<dbReference type="InterPro" id="IPR003124">
    <property type="entry name" value="WH2_dom"/>
</dbReference>
<name>A0A226E5Z1_FOLCA</name>
<feature type="compositionally biased region" description="Basic and acidic residues" evidence="2">
    <location>
        <begin position="84"/>
        <end position="99"/>
    </location>
</feature>
<evidence type="ECO:0000313" key="5">
    <source>
        <dbReference type="Proteomes" id="UP000198287"/>
    </source>
</evidence>
<dbReference type="STRING" id="158441.A0A226E5Z1"/>
<feature type="compositionally biased region" description="Polar residues" evidence="2">
    <location>
        <begin position="23"/>
        <end position="34"/>
    </location>
</feature>
<dbReference type="Pfam" id="PF02205">
    <property type="entry name" value="WH2"/>
    <property type="match status" value="2"/>
</dbReference>
<feature type="region of interest" description="Disordered" evidence="2">
    <location>
        <begin position="415"/>
        <end position="436"/>
    </location>
</feature>
<feature type="compositionally biased region" description="Basic and acidic residues" evidence="2">
    <location>
        <begin position="567"/>
        <end position="600"/>
    </location>
</feature>
<dbReference type="GO" id="GO:0007076">
    <property type="term" value="P:mitotic chromosome condensation"/>
    <property type="evidence" value="ECO:0007669"/>
    <property type="project" value="TreeGrafter"/>
</dbReference>
<sequence length="754" mass="84804">MPVVPPTMRGTAPQIQKPPWVRESSSNQQPTSGVQEVPWRKNLKPTGERAIPVQPATTPAAPPTTHEPGTTKPTKLQINLKAVKKPDKKDAPTATEKIHSVKLNPVPPKVDEAAKVTKEVTTIPIQRVSSLTKTQPPGENNKMRKNSNASSNDSKPKPPPTPPPPPLPLAGPPPPPPPPGLQVSNKPPKPPHVQAKIEQLRKPCRKRPDLNQLMKEIEQGRKLNHVQCNDRSKPIIPRMKSSGKFVFDSEAKPANKADAVHHKLLSEIQGGVRLKKVQCNDRSKPILSGLRKIQRQVSLTDGSKPPGEAPLPEETPEEELQFVDDIDVLRDELQSSKQMLEMELEHKANVEKKNRDLKCQVITMEAEINTLKSQLGLVSEDEVSMMSKGLGGEKKNIRKSSSGLWKSPSIVGIKKSRSGVNRDGGPGKPGMDRNEDDDLQEVNEMEEEVQDLKKQLVQAKKTADDWEAKFKDAMAKLLVAQGNLEDSEQKRLVLEKKLEKTNKQKGVAPAAPTECRWTQTEEKILERKFSRTQTNILDNGTYGGGGGGGGEDDSEEDSSDMEVDEETVQRKKEEREIKLWENKLRNVKEKQHSSKMERKNLKQSQKNLEKDLKDAKAKHKELQKEVDKMAKCMMKADEDEDGDENGDADDDEDEEEEEEEEESEEEESETEESESEDDDDEEEVSSEEDDPELTHDERLALFGKRIKRRENVLNALRKGNYLLRANIDRLKDEMEDERIKYQDLEHELSSLIDI</sequence>
<dbReference type="GO" id="GO:0003682">
    <property type="term" value="F:chromatin binding"/>
    <property type="evidence" value="ECO:0007669"/>
    <property type="project" value="TreeGrafter"/>
</dbReference>
<evidence type="ECO:0000256" key="2">
    <source>
        <dbReference type="SAM" id="MobiDB-lite"/>
    </source>
</evidence>
<dbReference type="AlphaFoldDB" id="A0A226E5Z1"/>
<proteinExistence type="predicted"/>
<reference evidence="4 5" key="1">
    <citation type="submission" date="2015-12" db="EMBL/GenBank/DDBJ databases">
        <title>The genome of Folsomia candida.</title>
        <authorList>
            <person name="Faddeeva A."/>
            <person name="Derks M.F."/>
            <person name="Anvar Y."/>
            <person name="Smit S."/>
            <person name="Van Straalen N."/>
            <person name="Roelofs D."/>
        </authorList>
    </citation>
    <scope>NUCLEOTIDE SEQUENCE [LARGE SCALE GENOMIC DNA]</scope>
    <source>
        <strain evidence="4 5">VU population</strain>
        <tissue evidence="4">Whole body</tissue>
    </source>
</reference>
<feature type="domain" description="WH2" evidence="3">
    <location>
        <begin position="260"/>
        <end position="277"/>
    </location>
</feature>
<organism evidence="4 5">
    <name type="scientific">Folsomia candida</name>
    <name type="common">Springtail</name>
    <dbReference type="NCBI Taxonomy" id="158441"/>
    <lineage>
        <taxon>Eukaryota</taxon>
        <taxon>Metazoa</taxon>
        <taxon>Ecdysozoa</taxon>
        <taxon>Arthropoda</taxon>
        <taxon>Hexapoda</taxon>
        <taxon>Collembola</taxon>
        <taxon>Entomobryomorpha</taxon>
        <taxon>Isotomoidea</taxon>
        <taxon>Isotomidae</taxon>
        <taxon>Proisotominae</taxon>
        <taxon>Folsomia</taxon>
    </lineage>
</organism>
<feature type="compositionally biased region" description="Basic and acidic residues" evidence="2">
    <location>
        <begin position="109"/>
        <end position="118"/>
    </location>
</feature>
<dbReference type="SMART" id="SM00246">
    <property type="entry name" value="WH2"/>
    <property type="match status" value="2"/>
</dbReference>
<keyword evidence="5" id="KW-1185">Reference proteome</keyword>
<dbReference type="GO" id="GO:0003779">
    <property type="term" value="F:actin binding"/>
    <property type="evidence" value="ECO:0007669"/>
    <property type="project" value="InterPro"/>
</dbReference>
<dbReference type="PANTHER" id="PTHR43941">
    <property type="entry name" value="STRUCTURAL MAINTENANCE OF CHROMOSOMES PROTEIN 2"/>
    <property type="match status" value="1"/>
</dbReference>
<feature type="region of interest" description="Disordered" evidence="2">
    <location>
        <begin position="528"/>
        <end position="697"/>
    </location>
</feature>
<evidence type="ECO:0000256" key="1">
    <source>
        <dbReference type="SAM" id="Coils"/>
    </source>
</evidence>
<feature type="region of interest" description="Disordered" evidence="2">
    <location>
        <begin position="1"/>
        <end position="209"/>
    </location>
</feature>
<feature type="compositionally biased region" description="Pro residues" evidence="2">
    <location>
        <begin position="157"/>
        <end position="180"/>
    </location>
</feature>
<evidence type="ECO:0000313" key="4">
    <source>
        <dbReference type="EMBL" id="OXA52740.1"/>
    </source>
</evidence>
<dbReference type="Proteomes" id="UP000198287">
    <property type="component" value="Unassembled WGS sequence"/>
</dbReference>
<dbReference type="EMBL" id="LNIX01000006">
    <property type="protein sequence ID" value="OXA52740.1"/>
    <property type="molecule type" value="Genomic_DNA"/>
</dbReference>
<feature type="coiled-coil region" evidence="1">
    <location>
        <begin position="340"/>
        <end position="374"/>
    </location>
</feature>
<accession>A0A226E5Z1</accession>
<feature type="compositionally biased region" description="Polar residues" evidence="2">
    <location>
        <begin position="119"/>
        <end position="138"/>
    </location>
</feature>
<dbReference type="OMA" id="EEMKRMY"/>
<dbReference type="GO" id="GO:0000796">
    <property type="term" value="C:condensin complex"/>
    <property type="evidence" value="ECO:0007669"/>
    <property type="project" value="TreeGrafter"/>
</dbReference>
<dbReference type="OrthoDB" id="6157464at2759"/>
<feature type="compositionally biased region" description="Acidic residues" evidence="2">
    <location>
        <begin position="637"/>
        <end position="691"/>
    </location>
</feature>
<dbReference type="PANTHER" id="PTHR43941:SF1">
    <property type="entry name" value="STRUCTURAL MAINTENANCE OF CHROMOSOMES PROTEIN 2"/>
    <property type="match status" value="1"/>
</dbReference>
<protein>
    <recommendedName>
        <fullName evidence="3">WH2 domain-containing protein</fullName>
    </recommendedName>
</protein>
<feature type="compositionally biased region" description="Basic and acidic residues" evidence="2">
    <location>
        <begin position="607"/>
        <end position="636"/>
    </location>
</feature>
<feature type="compositionally biased region" description="Low complexity" evidence="2">
    <location>
        <begin position="50"/>
        <end position="71"/>
    </location>
</feature>
<evidence type="ECO:0000259" key="3">
    <source>
        <dbReference type="PROSITE" id="PS51082"/>
    </source>
</evidence>
<dbReference type="GO" id="GO:0000785">
    <property type="term" value="C:chromatin"/>
    <property type="evidence" value="ECO:0007669"/>
    <property type="project" value="TreeGrafter"/>
</dbReference>
<gene>
    <name evidence="4" type="ORF">Fcan01_12809</name>
</gene>
<comment type="caution">
    <text evidence="4">The sequence shown here is derived from an EMBL/GenBank/DDBJ whole genome shotgun (WGS) entry which is preliminary data.</text>
</comment>
<dbReference type="GO" id="GO:0000793">
    <property type="term" value="C:condensed chromosome"/>
    <property type="evidence" value="ECO:0007669"/>
    <property type="project" value="TreeGrafter"/>
</dbReference>
<keyword evidence="1" id="KW-0175">Coiled coil</keyword>
<feature type="region of interest" description="Disordered" evidence="2">
    <location>
        <begin position="295"/>
        <end position="318"/>
    </location>
</feature>
<dbReference type="PROSITE" id="PS51082">
    <property type="entry name" value="WH2"/>
    <property type="match status" value="1"/>
</dbReference>
<feature type="compositionally biased region" description="Acidic residues" evidence="2">
    <location>
        <begin position="550"/>
        <end position="566"/>
    </location>
</feature>
<feature type="compositionally biased region" description="Basic and acidic residues" evidence="2">
    <location>
        <begin position="198"/>
        <end position="209"/>
    </location>
</feature>
<feature type="coiled-coil region" evidence="1">
    <location>
        <begin position="720"/>
        <end position="754"/>
    </location>
</feature>